<reference evidence="7" key="1">
    <citation type="submission" date="2017-01" db="EMBL/GenBank/DDBJ databases">
        <title>Genome sequence of Rouxiella sp. ERMR1:05.</title>
        <authorList>
            <person name="Kumar R."/>
            <person name="Singh D."/>
            <person name="Kumar S."/>
        </authorList>
    </citation>
    <scope>NUCLEOTIDE SEQUENCE [LARGE SCALE GENOMIC DNA]</scope>
    <source>
        <strain evidence="7">ERMR1:05</strain>
        <plasmid evidence="7">unnamed2</plasmid>
    </source>
</reference>
<keyword evidence="6" id="KW-0614">Plasmid</keyword>
<proteinExistence type="predicted"/>
<dbReference type="OrthoDB" id="9812260at2"/>
<dbReference type="Gene3D" id="3.30.70.270">
    <property type="match status" value="1"/>
</dbReference>
<dbReference type="GO" id="GO:0052621">
    <property type="term" value="F:diguanylate cyclase activity"/>
    <property type="evidence" value="ECO:0007669"/>
    <property type="project" value="UniProtKB-EC"/>
</dbReference>
<dbReference type="NCBIfam" id="TIGR00254">
    <property type="entry name" value="GGDEF"/>
    <property type="match status" value="1"/>
</dbReference>
<dbReference type="AlphaFoldDB" id="A0A2L1UYH6"/>
<dbReference type="EC" id="2.7.7.65" evidence="2"/>
<dbReference type="PANTHER" id="PTHR45138">
    <property type="entry name" value="REGULATORY COMPONENTS OF SENSORY TRANSDUCTION SYSTEM"/>
    <property type="match status" value="1"/>
</dbReference>
<gene>
    <name evidence="6" type="ORF">BV494_24150</name>
</gene>
<accession>A0A2L1UYH6</accession>
<evidence type="ECO:0000259" key="5">
    <source>
        <dbReference type="PROSITE" id="PS50887"/>
    </source>
</evidence>
<dbReference type="InterPro" id="IPR000160">
    <property type="entry name" value="GGDEF_dom"/>
</dbReference>
<protein>
    <recommendedName>
        <fullName evidence="2">diguanylate cyclase</fullName>
        <ecNumber evidence="2">2.7.7.65</ecNumber>
    </recommendedName>
</protein>
<evidence type="ECO:0000256" key="2">
    <source>
        <dbReference type="ARBA" id="ARBA00012528"/>
    </source>
</evidence>
<feature type="transmembrane region" description="Helical" evidence="4">
    <location>
        <begin position="48"/>
        <end position="66"/>
    </location>
</feature>
<dbReference type="PROSITE" id="PS50887">
    <property type="entry name" value="GGDEF"/>
    <property type="match status" value="1"/>
</dbReference>
<keyword evidence="4" id="KW-0812">Transmembrane</keyword>
<dbReference type="Pfam" id="PF00990">
    <property type="entry name" value="GGDEF"/>
    <property type="match status" value="1"/>
</dbReference>
<keyword evidence="4" id="KW-0472">Membrane</keyword>
<evidence type="ECO:0000256" key="1">
    <source>
        <dbReference type="ARBA" id="ARBA00004665"/>
    </source>
</evidence>
<dbReference type="KEGG" id="rox:BV494_24150"/>
<dbReference type="InterPro" id="IPR029787">
    <property type="entry name" value="Nucleotide_cyclase"/>
</dbReference>
<dbReference type="SMART" id="SM00267">
    <property type="entry name" value="GGDEF"/>
    <property type="match status" value="1"/>
</dbReference>
<dbReference type="CDD" id="cd01949">
    <property type="entry name" value="GGDEF"/>
    <property type="match status" value="1"/>
</dbReference>
<keyword evidence="7" id="KW-1185">Reference proteome</keyword>
<evidence type="ECO:0000256" key="4">
    <source>
        <dbReference type="SAM" id="Phobius"/>
    </source>
</evidence>
<feature type="transmembrane region" description="Helical" evidence="4">
    <location>
        <begin position="109"/>
        <end position="128"/>
    </location>
</feature>
<geneLocation type="plasmid" evidence="6 7">
    <name>unnamed2</name>
</geneLocation>
<comment type="catalytic activity">
    <reaction evidence="3">
        <text>2 GTP = 3',3'-c-di-GMP + 2 diphosphate</text>
        <dbReference type="Rhea" id="RHEA:24898"/>
        <dbReference type="ChEBI" id="CHEBI:33019"/>
        <dbReference type="ChEBI" id="CHEBI:37565"/>
        <dbReference type="ChEBI" id="CHEBI:58805"/>
        <dbReference type="EC" id="2.7.7.65"/>
    </reaction>
</comment>
<name>A0A2L1UYH6_9GAMM</name>
<evidence type="ECO:0000313" key="7">
    <source>
        <dbReference type="Proteomes" id="UP000239197"/>
    </source>
</evidence>
<evidence type="ECO:0000256" key="3">
    <source>
        <dbReference type="ARBA" id="ARBA00034247"/>
    </source>
</evidence>
<comment type="pathway">
    <text evidence="1">Purine metabolism; 3',5'-cyclic di-GMP biosynthesis.</text>
</comment>
<dbReference type="SUPFAM" id="SSF55073">
    <property type="entry name" value="Nucleotide cyclase"/>
    <property type="match status" value="1"/>
</dbReference>
<dbReference type="EMBL" id="CP019064">
    <property type="protein sequence ID" value="AVF38003.1"/>
    <property type="molecule type" value="Genomic_DNA"/>
</dbReference>
<dbReference type="InterPro" id="IPR043128">
    <property type="entry name" value="Rev_trsase/Diguanyl_cyclase"/>
</dbReference>
<feature type="transmembrane region" description="Helical" evidence="4">
    <location>
        <begin position="78"/>
        <end position="97"/>
    </location>
</feature>
<dbReference type="Proteomes" id="UP000239197">
    <property type="component" value="Plasmid unnamed2"/>
</dbReference>
<keyword evidence="4" id="KW-1133">Transmembrane helix</keyword>
<sequence>MNFKIHDKLVHEVESPKGLLYRMIIIYACCITALLTVLALVIGDTSKLNFYFFINTCTVAVMTWFIRKSFNIHSREAHLLVFRISLFFLLNSSLASMAGGMNLIDRDTASLIAAILYVPAMLMIIYSFRKFINYVNHNYKSAVNLSLTDELTGLPNRRHLNIKLREIENRLATICIADIDHFKRINDTYGHDAGDRVLRNTGLILSNLANDNVFISRSGGEEFAIVIIDHASAEGIVRKIKESVSYDCNGTFKISFSIGVAIKQKHESSSSTITAADDALYQAKRSGRDRIIYSSRFNN</sequence>
<dbReference type="PANTHER" id="PTHR45138:SF9">
    <property type="entry name" value="DIGUANYLATE CYCLASE DGCM-RELATED"/>
    <property type="match status" value="1"/>
</dbReference>
<feature type="domain" description="GGDEF" evidence="5">
    <location>
        <begin position="170"/>
        <end position="296"/>
    </location>
</feature>
<evidence type="ECO:0000313" key="6">
    <source>
        <dbReference type="EMBL" id="AVF38003.1"/>
    </source>
</evidence>
<feature type="transmembrane region" description="Helical" evidence="4">
    <location>
        <begin position="20"/>
        <end position="42"/>
    </location>
</feature>
<dbReference type="InterPro" id="IPR050469">
    <property type="entry name" value="Diguanylate_Cyclase"/>
</dbReference>
<organism evidence="6 7">
    <name type="scientific">Rahnella sikkimica</name>
    <dbReference type="NCBI Taxonomy" id="1805933"/>
    <lineage>
        <taxon>Bacteria</taxon>
        <taxon>Pseudomonadati</taxon>
        <taxon>Pseudomonadota</taxon>
        <taxon>Gammaproteobacteria</taxon>
        <taxon>Enterobacterales</taxon>
        <taxon>Yersiniaceae</taxon>
        <taxon>Rahnella</taxon>
    </lineage>
</organism>